<dbReference type="EMBL" id="BMVB01000038">
    <property type="protein sequence ID" value="GHC73110.1"/>
    <property type="molecule type" value="Genomic_DNA"/>
</dbReference>
<name>A0A918U0K4_STRCJ</name>
<dbReference type="RefSeq" id="WP_229845241.1">
    <property type="nucleotide sequence ID" value="NZ_BMVB01000038.1"/>
</dbReference>
<evidence type="ECO:0000313" key="1">
    <source>
        <dbReference type="EMBL" id="GHC73110.1"/>
    </source>
</evidence>
<sequence length="54" mass="6397">MVRHVVVGDLRVQRIERKNGRRSWTIVWPEGTLHTEADRFLREHEGSGTQWTGR</sequence>
<comment type="caution">
    <text evidence="1">The sequence shown here is derived from an EMBL/GenBank/DDBJ whole genome shotgun (WGS) entry which is preliminary data.</text>
</comment>
<gene>
    <name evidence="1" type="ORF">GCM10010507_60470</name>
</gene>
<reference evidence="1" key="1">
    <citation type="journal article" date="2014" name="Int. J. Syst. Evol. Microbiol.">
        <title>Complete genome sequence of Corynebacterium casei LMG S-19264T (=DSM 44701T), isolated from a smear-ripened cheese.</title>
        <authorList>
            <consortium name="US DOE Joint Genome Institute (JGI-PGF)"/>
            <person name="Walter F."/>
            <person name="Albersmeier A."/>
            <person name="Kalinowski J."/>
            <person name="Ruckert C."/>
        </authorList>
    </citation>
    <scope>NUCLEOTIDE SEQUENCE</scope>
    <source>
        <strain evidence="1">JCM 4633</strain>
    </source>
</reference>
<accession>A0A918U0K4</accession>
<evidence type="ECO:0000313" key="2">
    <source>
        <dbReference type="Proteomes" id="UP000646244"/>
    </source>
</evidence>
<organism evidence="1 2">
    <name type="scientific">Streptomyces cinnamoneus</name>
    <name type="common">Streptoverticillium cinnamoneum</name>
    <dbReference type="NCBI Taxonomy" id="53446"/>
    <lineage>
        <taxon>Bacteria</taxon>
        <taxon>Bacillati</taxon>
        <taxon>Actinomycetota</taxon>
        <taxon>Actinomycetes</taxon>
        <taxon>Kitasatosporales</taxon>
        <taxon>Streptomycetaceae</taxon>
        <taxon>Streptomyces</taxon>
        <taxon>Streptomyces cinnamoneus group</taxon>
    </lineage>
</organism>
<reference evidence="1" key="2">
    <citation type="submission" date="2020-09" db="EMBL/GenBank/DDBJ databases">
        <authorList>
            <person name="Sun Q."/>
            <person name="Ohkuma M."/>
        </authorList>
    </citation>
    <scope>NUCLEOTIDE SEQUENCE</scope>
    <source>
        <strain evidence="1">JCM 4633</strain>
    </source>
</reference>
<proteinExistence type="predicted"/>
<dbReference type="AlphaFoldDB" id="A0A918U0K4"/>
<dbReference type="Proteomes" id="UP000646244">
    <property type="component" value="Unassembled WGS sequence"/>
</dbReference>
<protein>
    <submittedName>
        <fullName evidence="1">Uncharacterized protein</fullName>
    </submittedName>
</protein>